<feature type="compositionally biased region" description="Acidic residues" evidence="1">
    <location>
        <begin position="802"/>
        <end position="831"/>
    </location>
</feature>
<dbReference type="InParanoid" id="G4TFV8"/>
<dbReference type="HOGENOM" id="CLU_011775_0_0_1"/>
<name>G4TFV8_SERID</name>
<dbReference type="PANTHER" id="PTHR43558">
    <property type="entry name" value="REDUCTASE, PUTATIVE (AFU_ORTHOLOGUE AFUA_3G10540)-RELATED"/>
    <property type="match status" value="1"/>
</dbReference>
<dbReference type="STRING" id="1109443.G4TFV8"/>
<dbReference type="AlphaFoldDB" id="G4TFV8"/>
<organism evidence="2 3">
    <name type="scientific">Serendipita indica (strain DSM 11827)</name>
    <name type="common">Root endophyte fungus</name>
    <name type="synonym">Piriformospora indica</name>
    <dbReference type="NCBI Taxonomy" id="1109443"/>
    <lineage>
        <taxon>Eukaryota</taxon>
        <taxon>Fungi</taxon>
        <taxon>Dikarya</taxon>
        <taxon>Basidiomycota</taxon>
        <taxon>Agaricomycotina</taxon>
        <taxon>Agaricomycetes</taxon>
        <taxon>Sebacinales</taxon>
        <taxon>Serendipitaceae</taxon>
        <taxon>Serendipita</taxon>
    </lineage>
</organism>
<dbReference type="Proteomes" id="UP000007148">
    <property type="component" value="Unassembled WGS sequence"/>
</dbReference>
<dbReference type="OrthoDB" id="539213at2759"/>
<evidence type="ECO:0000313" key="3">
    <source>
        <dbReference type="Proteomes" id="UP000007148"/>
    </source>
</evidence>
<accession>G4TFV8</accession>
<dbReference type="InterPro" id="IPR053354">
    <property type="entry name" value="MGDG_epimerase"/>
</dbReference>
<sequence length="839" mass="95029">MAANPELESALTSFAEASQEFFDASWRPKATVIAVAAPSAIRKLLLRQDLDADELAIEAHKLQMETYTNNVQAIKNGGDDPTPQVGSVGSLFDTAAKKLGKLLEDDPENVDAVASLVNPSIARATWKWFTLPYPVFCSIQAKFISAEPERKRVHVEPDASGKEADVSTSVDHWILKNEEWLRNRRISDPAANWRVGLVGLDGMSNDVWSVSELGETYRKITRAPVDGFMFLDARKAAHIYIQPNAQRFKDSFERLTSGQLKGLDWSNIFVAGGSVLGSLLCVDGVEDPINTPKQWESSDIDVYIYGLDPEEANKKVHHLFDVFKANLPADAPVLVVRNTKTISFISNYPTRRFQIILKLCPSPAEILLNFDLDICAVGFDGTEVYMLPRAARALETGYNVWTMEMVQGHYLGTRRASQEQRVFKYADKGYGIRILPHYLAALKAVDATSIPKYYGINFEEGDPLNLQSHVNEARKYFDTVFRVYMKWTKNGETIKPHYVLGAWSGSQKYDQNSKSKQGQKRLPVLSHALLDTDEQITSEPLRRGCLTGFELLYRHVALWEAQEQGRLIIRPDVWASTTYEEVYFSNSYNDLPQYAWDETFSIKDFVDRVEKFNESQVSAACPSDLRWSNQKRYDELSEKIVVRRIICGSTLDEVFAKDIVISVWIPRKFVDYMSTVLKEVYKDHPTLAKSEIIRSVEDDIEVLCHITLDTIAMWQQIDRRVDELLELVWSFVFANQGPAGESRHKLKLLKRQISRRTARSRAEDELLSFASWVARDPGPIGGENYGAMGQGFWSECFPGSDAEQEEDGMDQDNEGDDDNEPEEDTAEDSEYVDSQGERD</sequence>
<reference evidence="2 3" key="1">
    <citation type="journal article" date="2011" name="PLoS Pathog.">
        <title>Endophytic Life Strategies Decoded by Genome and Transcriptome Analyses of the Mutualistic Root Symbiont Piriformospora indica.</title>
        <authorList>
            <person name="Zuccaro A."/>
            <person name="Lahrmann U."/>
            <person name="Guldener U."/>
            <person name="Langen G."/>
            <person name="Pfiffi S."/>
            <person name="Biedenkopf D."/>
            <person name="Wong P."/>
            <person name="Samans B."/>
            <person name="Grimm C."/>
            <person name="Basiewicz M."/>
            <person name="Murat C."/>
            <person name="Martin F."/>
            <person name="Kogel K.H."/>
        </authorList>
    </citation>
    <scope>NUCLEOTIDE SEQUENCE [LARGE SCALE GENOMIC DNA]</scope>
    <source>
        <strain evidence="2 3">DSM 11827</strain>
    </source>
</reference>
<dbReference type="OMA" id="NWQMLDR"/>
<dbReference type="EMBL" id="CAFZ01000075">
    <property type="protein sequence ID" value="CCA70203.1"/>
    <property type="molecule type" value="Genomic_DNA"/>
</dbReference>
<proteinExistence type="predicted"/>
<dbReference type="eggNOG" id="ENOG502RYMC">
    <property type="taxonomic scope" value="Eukaryota"/>
</dbReference>
<evidence type="ECO:0000313" key="2">
    <source>
        <dbReference type="EMBL" id="CCA70203.1"/>
    </source>
</evidence>
<comment type="caution">
    <text evidence="2">The sequence shown here is derived from an EMBL/GenBank/DDBJ whole genome shotgun (WGS) entry which is preliminary data.</text>
</comment>
<evidence type="ECO:0000256" key="1">
    <source>
        <dbReference type="SAM" id="MobiDB-lite"/>
    </source>
</evidence>
<keyword evidence="3" id="KW-1185">Reference proteome</keyword>
<dbReference type="PANTHER" id="PTHR43558:SF6">
    <property type="entry name" value="REDUCTASE, PUTATIVE (AFU_ORTHOLOGUE AFUA_3G10540)-RELATED"/>
    <property type="match status" value="1"/>
</dbReference>
<protein>
    <submittedName>
        <fullName evidence="2">Related to ankyrin repeat-containing protein-Dictyostelium discoideum</fullName>
    </submittedName>
</protein>
<feature type="region of interest" description="Disordered" evidence="1">
    <location>
        <begin position="791"/>
        <end position="839"/>
    </location>
</feature>
<gene>
    <name evidence="2" type="ORF">PIIN_04142</name>
</gene>